<gene>
    <name evidence="2" type="ORF">MKP09_22590</name>
</gene>
<evidence type="ECO:0000313" key="2">
    <source>
        <dbReference type="EMBL" id="MCH5600503.1"/>
    </source>
</evidence>
<dbReference type="EMBL" id="JAKWBL010000004">
    <property type="protein sequence ID" value="MCH5600503.1"/>
    <property type="molecule type" value="Genomic_DNA"/>
</dbReference>
<proteinExistence type="predicted"/>
<dbReference type="Gene3D" id="3.40.50.2000">
    <property type="entry name" value="Glycogen Phosphorylase B"/>
    <property type="match status" value="1"/>
</dbReference>
<feature type="domain" description="Glycosyl transferase family 28 C-terminal" evidence="1">
    <location>
        <begin position="63"/>
        <end position="135"/>
    </location>
</feature>
<dbReference type="Proteomes" id="UP001202248">
    <property type="component" value="Unassembled WGS sequence"/>
</dbReference>
<sequence>MTKDEFLLFVLSGPEPQRTIFEQMIFAQVEKEEYSAVIVRGLPLNSETPVIKNAIINNHLSKEKLENLMQRARFIFCRSGYSSVMDINAMMLKSILIPTPGQTEQEYLGKYLMEKGFAVSGEQKEFRVRDLLSKALQFNYDGFIKTDEHLLSTAIDDFLQVLCKLN</sequence>
<dbReference type="RefSeq" id="WP_240832723.1">
    <property type="nucleotide sequence ID" value="NZ_JAKWBL010000004.1"/>
</dbReference>
<reference evidence="2 3" key="1">
    <citation type="submission" date="2022-02" db="EMBL/GenBank/DDBJ databases">
        <authorList>
            <person name="Min J."/>
        </authorList>
    </citation>
    <scope>NUCLEOTIDE SEQUENCE [LARGE SCALE GENOMIC DNA]</scope>
    <source>
        <strain evidence="2 3">GR10-1</strain>
    </source>
</reference>
<dbReference type="Pfam" id="PF04101">
    <property type="entry name" value="Glyco_tran_28_C"/>
    <property type="match status" value="1"/>
</dbReference>
<organism evidence="2 3">
    <name type="scientific">Niabella ginsengisoli</name>
    <dbReference type="NCBI Taxonomy" id="522298"/>
    <lineage>
        <taxon>Bacteria</taxon>
        <taxon>Pseudomonadati</taxon>
        <taxon>Bacteroidota</taxon>
        <taxon>Chitinophagia</taxon>
        <taxon>Chitinophagales</taxon>
        <taxon>Chitinophagaceae</taxon>
        <taxon>Niabella</taxon>
    </lineage>
</organism>
<protein>
    <recommendedName>
        <fullName evidence="1">Glycosyl transferase family 28 C-terminal domain-containing protein</fullName>
    </recommendedName>
</protein>
<keyword evidence="3" id="KW-1185">Reference proteome</keyword>
<evidence type="ECO:0000259" key="1">
    <source>
        <dbReference type="Pfam" id="PF04101"/>
    </source>
</evidence>
<accession>A0ABS9SQ15</accession>
<evidence type="ECO:0000313" key="3">
    <source>
        <dbReference type="Proteomes" id="UP001202248"/>
    </source>
</evidence>
<dbReference type="SUPFAM" id="SSF53756">
    <property type="entry name" value="UDP-Glycosyltransferase/glycogen phosphorylase"/>
    <property type="match status" value="1"/>
</dbReference>
<comment type="caution">
    <text evidence="2">The sequence shown here is derived from an EMBL/GenBank/DDBJ whole genome shotgun (WGS) entry which is preliminary data.</text>
</comment>
<dbReference type="InterPro" id="IPR007235">
    <property type="entry name" value="Glyco_trans_28_C"/>
</dbReference>
<name>A0ABS9SQ15_9BACT</name>